<evidence type="ECO:0000313" key="3">
    <source>
        <dbReference type="EMBL" id="SEW10995.1"/>
    </source>
</evidence>
<keyword evidence="1" id="KW-0812">Transmembrane</keyword>
<dbReference type="Pfam" id="PF24107">
    <property type="entry name" value="DUF7382"/>
    <property type="match status" value="1"/>
</dbReference>
<dbReference type="Gene3D" id="2.60.40.10">
    <property type="entry name" value="Immunoglobulins"/>
    <property type="match status" value="1"/>
</dbReference>
<organism evidence="3 4">
    <name type="scientific">Halobacterium jilantaiense</name>
    <dbReference type="NCBI Taxonomy" id="355548"/>
    <lineage>
        <taxon>Archaea</taxon>
        <taxon>Methanobacteriati</taxon>
        <taxon>Methanobacteriota</taxon>
        <taxon>Stenosarchaea group</taxon>
        <taxon>Halobacteria</taxon>
        <taxon>Halobacteriales</taxon>
        <taxon>Halobacteriaceae</taxon>
        <taxon>Halobacterium</taxon>
    </lineage>
</organism>
<name>A0A1I0PA35_9EURY</name>
<accession>A0A1I0PA35</accession>
<sequence length="160" mass="16505">MLDSLPAGLRNRLALGQFADDDRGIEGLPVRLVVAFVVGVAALSVMLSMVNGVNTLAVSELDAKPSPDVVEPGEQTVEVTAVDADGDPVSGATVVVKSGTADLDGVATATTGDNGTVTLDLDPELGPNQDEGTLAISLKPPAGDQYVDRRENTRLLVVRQ</sequence>
<keyword evidence="1" id="KW-1133">Transmembrane helix</keyword>
<feature type="domain" description="DUF7382" evidence="2">
    <location>
        <begin position="56"/>
        <end position="119"/>
    </location>
</feature>
<dbReference type="OrthoDB" id="300879at2157"/>
<feature type="transmembrane region" description="Helical" evidence="1">
    <location>
        <begin position="28"/>
        <end position="50"/>
    </location>
</feature>
<evidence type="ECO:0000256" key="1">
    <source>
        <dbReference type="SAM" id="Phobius"/>
    </source>
</evidence>
<evidence type="ECO:0000259" key="2">
    <source>
        <dbReference type="Pfam" id="PF24107"/>
    </source>
</evidence>
<proteinExistence type="predicted"/>
<protein>
    <recommendedName>
        <fullName evidence="2">DUF7382 domain-containing protein</fullName>
    </recommendedName>
</protein>
<keyword evidence="1" id="KW-0472">Membrane</keyword>
<evidence type="ECO:0000313" key="4">
    <source>
        <dbReference type="Proteomes" id="UP000198518"/>
    </source>
</evidence>
<dbReference type="InterPro" id="IPR013783">
    <property type="entry name" value="Ig-like_fold"/>
</dbReference>
<gene>
    <name evidence="3" type="ORF">SAMN04487945_1512</name>
</gene>
<dbReference type="RefSeq" id="WP_089668721.1">
    <property type="nucleotide sequence ID" value="NZ_FOJA01000001.1"/>
</dbReference>
<dbReference type="Proteomes" id="UP000198518">
    <property type="component" value="Unassembled WGS sequence"/>
</dbReference>
<reference evidence="3 4" key="1">
    <citation type="submission" date="2016-10" db="EMBL/GenBank/DDBJ databases">
        <authorList>
            <person name="de Groot N.N."/>
        </authorList>
    </citation>
    <scope>NUCLEOTIDE SEQUENCE [LARGE SCALE GENOMIC DNA]</scope>
    <source>
        <strain evidence="3 4">CGMCC 1.5337</strain>
    </source>
</reference>
<dbReference type="InterPro" id="IPR055806">
    <property type="entry name" value="DUF7382"/>
</dbReference>
<keyword evidence="4" id="KW-1185">Reference proteome</keyword>
<dbReference type="EMBL" id="FOJA01000001">
    <property type="protein sequence ID" value="SEW10995.1"/>
    <property type="molecule type" value="Genomic_DNA"/>
</dbReference>
<dbReference type="AlphaFoldDB" id="A0A1I0PA35"/>